<comment type="caution">
    <text evidence="2">The sequence shown here is derived from an EMBL/GenBank/DDBJ whole genome shotgun (WGS) entry which is preliminary data.</text>
</comment>
<accession>A0A2M8FE59</accession>
<evidence type="ECO:0000313" key="2">
    <source>
        <dbReference type="EMBL" id="PJC55924.1"/>
    </source>
</evidence>
<evidence type="ECO:0000313" key="3">
    <source>
        <dbReference type="Proteomes" id="UP000230391"/>
    </source>
</evidence>
<dbReference type="EMBL" id="PFRD01000112">
    <property type="protein sequence ID" value="PJC55924.1"/>
    <property type="molecule type" value="Genomic_DNA"/>
</dbReference>
<dbReference type="AlphaFoldDB" id="A0A2M8FE59"/>
<reference evidence="3" key="1">
    <citation type="submission" date="2017-09" db="EMBL/GenBank/DDBJ databases">
        <title>Depth-based differentiation of microbial function through sediment-hosted aquifers and enrichment of novel symbionts in the deep terrestrial subsurface.</title>
        <authorList>
            <person name="Probst A.J."/>
            <person name="Ladd B."/>
            <person name="Jarett J.K."/>
            <person name="Geller-Mcgrath D.E."/>
            <person name="Sieber C.M.K."/>
            <person name="Emerson J.B."/>
            <person name="Anantharaman K."/>
            <person name="Thomas B.C."/>
            <person name="Malmstrom R."/>
            <person name="Stieglmeier M."/>
            <person name="Klingl A."/>
            <person name="Woyke T."/>
            <person name="Ryan C.M."/>
            <person name="Banfield J.F."/>
        </authorList>
    </citation>
    <scope>NUCLEOTIDE SEQUENCE [LARGE SCALE GENOMIC DNA]</scope>
</reference>
<dbReference type="Gene3D" id="1.10.287.1490">
    <property type="match status" value="1"/>
</dbReference>
<feature type="compositionally biased region" description="Polar residues" evidence="1">
    <location>
        <begin position="20"/>
        <end position="29"/>
    </location>
</feature>
<sequence length="251" mass="27246">MLVLATSAFAQTEEADSAEVSPTNTTATQERGPRIPPSSNIKSVDARNEATTAQEQNRIERQTAMSERASTTEARVAERSQTKAERSETIKLKQEEMQAVSSERKATLHATAQTRIINLAANLSNRMDAAVGRIQNVIDRLSSRIVKLNELGVDTTTASRSLDKAQQEIDNARTILSTIDTKVAEFIGSEDPRASWKNLRTIYSEARDAIKASHEALRATVASLKEAIRAADIGRGVSGAVSNDDHSTTTP</sequence>
<protein>
    <submittedName>
        <fullName evidence="2">Uncharacterized protein</fullName>
    </submittedName>
</protein>
<feature type="compositionally biased region" description="Polar residues" evidence="1">
    <location>
        <begin position="63"/>
        <end position="73"/>
    </location>
</feature>
<proteinExistence type="predicted"/>
<organism evidence="2 3">
    <name type="scientific">Candidatus Kaiserbacteria bacterium CG_4_9_14_0_2_um_filter_41_32</name>
    <dbReference type="NCBI Taxonomy" id="1974601"/>
    <lineage>
        <taxon>Bacteria</taxon>
        <taxon>Candidatus Kaiseribacteriota</taxon>
    </lineage>
</organism>
<gene>
    <name evidence="2" type="ORF">CO026_03080</name>
</gene>
<feature type="region of interest" description="Disordered" evidence="1">
    <location>
        <begin position="1"/>
        <end position="88"/>
    </location>
</feature>
<evidence type="ECO:0000256" key="1">
    <source>
        <dbReference type="SAM" id="MobiDB-lite"/>
    </source>
</evidence>
<name>A0A2M8FE59_9BACT</name>
<feature type="compositionally biased region" description="Basic and acidic residues" evidence="1">
    <location>
        <begin position="75"/>
        <end position="88"/>
    </location>
</feature>
<dbReference type="Proteomes" id="UP000230391">
    <property type="component" value="Unassembled WGS sequence"/>
</dbReference>